<name>A0A975B401_9BACT</name>
<evidence type="ECO:0000313" key="2">
    <source>
        <dbReference type="Proteomes" id="UP000663720"/>
    </source>
</evidence>
<organism evidence="1 2">
    <name type="scientific">Desulfonema limicola</name>
    <dbReference type="NCBI Taxonomy" id="45656"/>
    <lineage>
        <taxon>Bacteria</taxon>
        <taxon>Pseudomonadati</taxon>
        <taxon>Thermodesulfobacteriota</taxon>
        <taxon>Desulfobacteria</taxon>
        <taxon>Desulfobacterales</taxon>
        <taxon>Desulfococcaceae</taxon>
        <taxon>Desulfonema</taxon>
    </lineage>
</organism>
<dbReference type="KEGG" id="dli:dnl_06040"/>
<dbReference type="EMBL" id="CP061799">
    <property type="protein sequence ID" value="QTA78382.1"/>
    <property type="molecule type" value="Genomic_DNA"/>
</dbReference>
<reference evidence="1" key="1">
    <citation type="journal article" date="2021" name="Microb. Physiol.">
        <title>Proteogenomic Insights into the Physiology of Marine, Sulfate-Reducing, Filamentous Desulfonema limicola and Desulfonema magnum.</title>
        <authorList>
            <person name="Schnaars V."/>
            <person name="Wohlbrand L."/>
            <person name="Scheve S."/>
            <person name="Hinrichs C."/>
            <person name="Reinhardt R."/>
            <person name="Rabus R."/>
        </authorList>
    </citation>
    <scope>NUCLEOTIDE SEQUENCE</scope>
    <source>
        <strain evidence="1">5ac10</strain>
    </source>
</reference>
<accession>A0A975B401</accession>
<protein>
    <submittedName>
        <fullName evidence="1">Uncharacterized protein</fullName>
    </submittedName>
</protein>
<keyword evidence="2" id="KW-1185">Reference proteome</keyword>
<dbReference type="NCBIfam" id="NF047401">
    <property type="entry name" value="TA_anti_VapB15"/>
    <property type="match status" value="1"/>
</dbReference>
<dbReference type="RefSeq" id="WP_207690246.1">
    <property type="nucleotide sequence ID" value="NZ_CP061799.1"/>
</dbReference>
<dbReference type="AlphaFoldDB" id="A0A975B401"/>
<evidence type="ECO:0000313" key="1">
    <source>
        <dbReference type="EMBL" id="QTA78382.1"/>
    </source>
</evidence>
<dbReference type="Proteomes" id="UP000663720">
    <property type="component" value="Chromosome"/>
</dbReference>
<proteinExistence type="predicted"/>
<gene>
    <name evidence="1" type="ORF">dnl_06040</name>
</gene>
<sequence>MPYSLSINFNQLKSLIIQCGIEEKVEIIHMLERDTFPLRFKRFLNKIKSDELSLEEITAEVEAVREKRYSGK</sequence>